<accession>A0A7V7RKU6</accession>
<dbReference type="RefSeq" id="WP_151574784.1">
    <property type="nucleotide sequence ID" value="NZ_WBOT01000004.1"/>
</dbReference>
<organism evidence="1 2">
    <name type="scientific">Bacillus mesophilum</name>
    <dbReference type="NCBI Taxonomy" id="1071718"/>
    <lineage>
        <taxon>Bacteria</taxon>
        <taxon>Bacillati</taxon>
        <taxon>Bacillota</taxon>
        <taxon>Bacilli</taxon>
        <taxon>Bacillales</taxon>
        <taxon>Bacillaceae</taxon>
        <taxon>Bacillus</taxon>
    </lineage>
</organism>
<evidence type="ECO:0000313" key="2">
    <source>
        <dbReference type="Proteomes" id="UP000441354"/>
    </source>
</evidence>
<gene>
    <name evidence="1" type="ORF">F7732_14760</name>
</gene>
<evidence type="ECO:0000313" key="1">
    <source>
        <dbReference type="EMBL" id="KAB2331923.1"/>
    </source>
</evidence>
<comment type="caution">
    <text evidence="1">The sequence shown here is derived from an EMBL/GenBank/DDBJ whole genome shotgun (WGS) entry which is preliminary data.</text>
</comment>
<keyword evidence="2" id="KW-1185">Reference proteome</keyword>
<dbReference type="AlphaFoldDB" id="A0A7V7RKU6"/>
<dbReference type="Proteomes" id="UP000441354">
    <property type="component" value="Unassembled WGS sequence"/>
</dbReference>
<reference evidence="1 2" key="1">
    <citation type="journal article" date="2014" name="Arch. Microbiol.">
        <title>Bacillus mesophilum sp. nov., strain IITR-54T, a novel 4-chlorobiphenyl dechlorinating bacterium.</title>
        <authorList>
            <person name="Manickam N."/>
            <person name="Singh N.K."/>
            <person name="Bajaj A."/>
            <person name="Kumar R.M."/>
            <person name="Kaur G."/>
            <person name="Kaur N."/>
            <person name="Bala M."/>
            <person name="Kumar A."/>
            <person name="Mayilraj S."/>
        </authorList>
    </citation>
    <scope>NUCLEOTIDE SEQUENCE [LARGE SCALE GENOMIC DNA]</scope>
    <source>
        <strain evidence="1 2">IITR-54</strain>
    </source>
</reference>
<name>A0A7V7RKU6_9BACI</name>
<dbReference type="OrthoDB" id="2376828at2"/>
<protein>
    <submittedName>
        <fullName evidence="1">Uncharacterized protein</fullName>
    </submittedName>
</protein>
<sequence length="79" mass="9093">MYQKNCDRCQRPSFSSSEQGDWLCPVCGNDLTSQPFFNAMTQERVNVSYKVKEQKKKIEKDTPYQPAVSEVSKSINLII</sequence>
<dbReference type="EMBL" id="WBOT01000004">
    <property type="protein sequence ID" value="KAB2331923.1"/>
    <property type="molecule type" value="Genomic_DNA"/>
</dbReference>
<proteinExistence type="predicted"/>